<dbReference type="Gene3D" id="3.30.420.380">
    <property type="match status" value="1"/>
</dbReference>
<proteinExistence type="predicted"/>
<evidence type="ECO:0000313" key="1">
    <source>
        <dbReference type="EMBL" id="MDI6449808.1"/>
    </source>
</evidence>
<accession>A0AAW6U1T8</accession>
<dbReference type="SUPFAM" id="SSF53067">
    <property type="entry name" value="Actin-like ATPase domain"/>
    <property type="match status" value="1"/>
</dbReference>
<dbReference type="RefSeq" id="WP_349245216.1">
    <property type="nucleotide sequence ID" value="NZ_JASCXX010000013.1"/>
</dbReference>
<dbReference type="Proteomes" id="UP001431776">
    <property type="component" value="Unassembled WGS sequence"/>
</dbReference>
<keyword evidence="2" id="KW-1185">Reference proteome</keyword>
<name>A0AAW6U1T8_9BACT</name>
<evidence type="ECO:0000313" key="2">
    <source>
        <dbReference type="Proteomes" id="UP001431776"/>
    </source>
</evidence>
<evidence type="ECO:0008006" key="3">
    <source>
        <dbReference type="Google" id="ProtNLM"/>
    </source>
</evidence>
<protein>
    <recommendedName>
        <fullName evidence="3">Pilus assembly protein PilM</fullName>
    </recommendedName>
</protein>
<dbReference type="InterPro" id="IPR043129">
    <property type="entry name" value="ATPase_NBD"/>
</dbReference>
<reference evidence="1" key="1">
    <citation type="submission" date="2023-05" db="EMBL/GenBank/DDBJ databases">
        <title>Anaerotaeda fermentans gen. nov., sp. nov., a novel anaerobic planctomycete of the new family within the order Sedimentisphaerales isolated from Taman Peninsula, Russia.</title>
        <authorList>
            <person name="Khomyakova M.A."/>
            <person name="Merkel A.Y."/>
            <person name="Slobodkin A.I."/>
        </authorList>
    </citation>
    <scope>NUCLEOTIDE SEQUENCE</scope>
    <source>
        <strain evidence="1">M17dextr</strain>
    </source>
</reference>
<organism evidence="1 2">
    <name type="scientific">Anaerobaca lacustris</name>
    <dbReference type="NCBI Taxonomy" id="3044600"/>
    <lineage>
        <taxon>Bacteria</taxon>
        <taxon>Pseudomonadati</taxon>
        <taxon>Planctomycetota</taxon>
        <taxon>Phycisphaerae</taxon>
        <taxon>Sedimentisphaerales</taxon>
        <taxon>Anaerobacaceae</taxon>
        <taxon>Anaerobaca</taxon>
    </lineage>
</organism>
<dbReference type="EMBL" id="JASCXX010000013">
    <property type="protein sequence ID" value="MDI6449808.1"/>
    <property type="molecule type" value="Genomic_DNA"/>
</dbReference>
<comment type="caution">
    <text evidence="1">The sequence shown here is derived from an EMBL/GenBank/DDBJ whole genome shotgun (WGS) entry which is preliminary data.</text>
</comment>
<sequence length="297" mass="33335">MGNDCLKLAQLTNGTEEAMLLAGQYVNRPAEIVAGTARWQRWAIDVMRDATANGRFKGKDVVAALPANEVYVDHIRWPKKFDGKIEDAIFSKIKQKLPFEPIQKNTLIKYIPTEQDNVMVLATERTVIDRHLAIYERAGLTINSIGVWPVALATCYAHFFGRRKTDLDAIVMLLDIQSECTNMVISRHKNPLYACSVPIGAKMLKEEPMVGRLVMELTAGRREFLAAYKNAQIERLIFLSGLAVEPDIYRTIARQLEVQAQMGDCMAAITVSDPDRFGLDRRSDKVSWALSFGLSLS</sequence>
<gene>
    <name evidence="1" type="ORF">QJ522_12185</name>
</gene>
<dbReference type="AlphaFoldDB" id="A0AAW6U1T8"/>